<evidence type="ECO:0000313" key="2">
    <source>
        <dbReference type="EMBL" id="PWJ44981.1"/>
    </source>
</evidence>
<dbReference type="RefSeq" id="WP_109616440.1">
    <property type="nucleotide sequence ID" value="NZ_QGDO01000001.1"/>
</dbReference>
<dbReference type="PANTHER" id="PTHR39624:SF2">
    <property type="entry name" value="OSMC-LIKE PROTEIN"/>
    <property type="match status" value="1"/>
</dbReference>
<proteinExistence type="predicted"/>
<dbReference type="InterPro" id="IPR022742">
    <property type="entry name" value="Hydrolase_4"/>
</dbReference>
<evidence type="ECO:0000259" key="1">
    <source>
        <dbReference type="Pfam" id="PF12146"/>
    </source>
</evidence>
<dbReference type="SUPFAM" id="SSF82784">
    <property type="entry name" value="OsmC-like"/>
    <property type="match status" value="1"/>
</dbReference>
<comment type="caution">
    <text evidence="2">The sequence shown here is derived from an EMBL/GenBank/DDBJ whole genome shotgun (WGS) entry which is preliminary data.</text>
</comment>
<dbReference type="InterPro" id="IPR036102">
    <property type="entry name" value="OsmC/Ohrsf"/>
</dbReference>
<name>A0A315ZHI3_SEDFL</name>
<dbReference type="InterPro" id="IPR029058">
    <property type="entry name" value="AB_hydrolase_fold"/>
</dbReference>
<dbReference type="Pfam" id="PF02566">
    <property type="entry name" value="OsmC"/>
    <property type="match status" value="1"/>
</dbReference>
<accession>A0A315ZHI3</accession>
<dbReference type="InterPro" id="IPR015946">
    <property type="entry name" value="KH_dom-like_a/b"/>
</dbReference>
<feature type="domain" description="Serine aminopeptidase S33" evidence="1">
    <location>
        <begin position="43"/>
        <end position="133"/>
    </location>
</feature>
<dbReference type="Gene3D" id="3.30.300.20">
    <property type="match status" value="1"/>
</dbReference>
<dbReference type="Gene3D" id="3.40.50.1820">
    <property type="entry name" value="alpha/beta hydrolase"/>
    <property type="match status" value="1"/>
</dbReference>
<keyword evidence="3" id="KW-1185">Reference proteome</keyword>
<dbReference type="OrthoDB" id="9791538at2"/>
<gene>
    <name evidence="2" type="ORF">BC781_1011377</name>
</gene>
<dbReference type="SUPFAM" id="SSF53474">
    <property type="entry name" value="alpha/beta-Hydrolases"/>
    <property type="match status" value="1"/>
</dbReference>
<dbReference type="EMBL" id="QGDO01000001">
    <property type="protein sequence ID" value="PWJ44981.1"/>
    <property type="molecule type" value="Genomic_DNA"/>
</dbReference>
<evidence type="ECO:0000313" key="3">
    <source>
        <dbReference type="Proteomes" id="UP000245535"/>
    </source>
</evidence>
<reference evidence="2 3" key="1">
    <citation type="submission" date="2018-03" db="EMBL/GenBank/DDBJ databases">
        <title>Genomic Encyclopedia of Archaeal and Bacterial Type Strains, Phase II (KMG-II): from individual species to whole genera.</title>
        <authorList>
            <person name="Goeker M."/>
        </authorList>
    </citation>
    <scope>NUCLEOTIDE SEQUENCE [LARGE SCALE GENOMIC DNA]</scope>
    <source>
        <strain evidence="2 3">DSM 28229</strain>
    </source>
</reference>
<dbReference type="PANTHER" id="PTHR39624">
    <property type="entry name" value="PROTEIN INVOLVED IN RIMO-MEDIATED BETA-METHYLTHIOLATION OF RIBOSOMAL PROTEIN S12 YCAO"/>
    <property type="match status" value="1"/>
</dbReference>
<organism evidence="2 3">
    <name type="scientific">Sediminitomix flava</name>
    <dbReference type="NCBI Taxonomy" id="379075"/>
    <lineage>
        <taxon>Bacteria</taxon>
        <taxon>Pseudomonadati</taxon>
        <taxon>Bacteroidota</taxon>
        <taxon>Cytophagia</taxon>
        <taxon>Cytophagales</taxon>
        <taxon>Flammeovirgaceae</taxon>
        <taxon>Sediminitomix</taxon>
    </lineage>
</organism>
<dbReference type="Pfam" id="PF12146">
    <property type="entry name" value="Hydrolase_4"/>
    <property type="match status" value="1"/>
</dbReference>
<dbReference type="InterPro" id="IPR003718">
    <property type="entry name" value="OsmC/Ohr_fam"/>
</dbReference>
<sequence>MNAKKIHFTGKSGQKIAARLELPPNQDAQEFVLFAHCFTCNKDLSAVRNISRQLASSGFGVLRFDFTGLGESEGEFADTNFSNNLDDLISAADFLKQNFKAPSLLVGHSLGGAAVLYIADKIPSVSAVATIGAPSQPVHVKHLFANEEENIILKGSAEVNIGGRPFTIQKQFIEDLENRDLETVLKSLRKAILILHSPQDQTVSINNAAEIYNIAFHPKSFISLDGADHLLSKVADSLYVGEVISSWAKRYIPFPEDKKLDNPLHGVAHIGTEKYATQIKVGKHYILADEPESVGGKDYGPTPYDFVMAGLGSCTAITLKMYADHKKLDVEDIYVHLEHDKIHADDSSNTENSSNGKIDQFRRVIEVKGNLTDEQKERLLQIANKCPVHKTLEQPVKVITELKS</sequence>
<protein>
    <submittedName>
        <fullName evidence="2">Putative redox protein</fullName>
    </submittedName>
</protein>
<dbReference type="Proteomes" id="UP000245535">
    <property type="component" value="Unassembled WGS sequence"/>
</dbReference>
<dbReference type="AlphaFoldDB" id="A0A315ZHI3"/>